<dbReference type="NCBIfam" id="TIGR01090">
    <property type="entry name" value="apt"/>
    <property type="match status" value="1"/>
</dbReference>
<evidence type="ECO:0000256" key="2">
    <source>
        <dbReference type="ARBA" id="ARBA00003968"/>
    </source>
</evidence>
<comment type="catalytic activity">
    <reaction evidence="1 11">
        <text>AMP + diphosphate = 5-phospho-alpha-D-ribose 1-diphosphate + adenine</text>
        <dbReference type="Rhea" id="RHEA:16609"/>
        <dbReference type="ChEBI" id="CHEBI:16708"/>
        <dbReference type="ChEBI" id="CHEBI:33019"/>
        <dbReference type="ChEBI" id="CHEBI:58017"/>
        <dbReference type="ChEBI" id="CHEBI:456215"/>
        <dbReference type="EC" id="2.4.2.7"/>
    </reaction>
</comment>
<evidence type="ECO:0000256" key="4">
    <source>
        <dbReference type="ARBA" id="ARBA00004659"/>
    </source>
</evidence>
<evidence type="ECO:0000259" key="12">
    <source>
        <dbReference type="Pfam" id="PF00156"/>
    </source>
</evidence>
<dbReference type="KEGG" id="mars:A8C75_13135"/>
<dbReference type="SUPFAM" id="SSF53271">
    <property type="entry name" value="PRTase-like"/>
    <property type="match status" value="1"/>
</dbReference>
<dbReference type="OrthoDB" id="9803963at2"/>
<dbReference type="GO" id="GO:0003999">
    <property type="term" value="F:adenine phosphoribosyltransferase activity"/>
    <property type="evidence" value="ECO:0007669"/>
    <property type="project" value="UniProtKB-UniRule"/>
</dbReference>
<dbReference type="GO" id="GO:0005737">
    <property type="term" value="C:cytoplasm"/>
    <property type="evidence" value="ECO:0007669"/>
    <property type="project" value="UniProtKB-SubCell"/>
</dbReference>
<dbReference type="NCBIfam" id="NF002636">
    <property type="entry name" value="PRK02304.1-5"/>
    <property type="match status" value="1"/>
</dbReference>
<dbReference type="InterPro" id="IPR050054">
    <property type="entry name" value="UPRTase/APRTase"/>
</dbReference>
<name>A0A1A9F095_9GAMM</name>
<dbReference type="InterPro" id="IPR000836">
    <property type="entry name" value="PRTase_dom"/>
</dbReference>
<dbReference type="HAMAP" id="MF_00004">
    <property type="entry name" value="Aden_phosphoribosyltr"/>
    <property type="match status" value="1"/>
</dbReference>
<reference evidence="14" key="1">
    <citation type="submission" date="2016-05" db="EMBL/GenBank/DDBJ databases">
        <authorList>
            <person name="Baek K."/>
            <person name="Yang S.-J."/>
        </authorList>
    </citation>
    <scope>NUCLEOTIDE SEQUENCE [LARGE SCALE GENOMIC DNA]</scope>
    <source>
        <strain evidence="14">ST58-10</strain>
    </source>
</reference>
<keyword evidence="7 11" id="KW-0963">Cytoplasm</keyword>
<evidence type="ECO:0000256" key="7">
    <source>
        <dbReference type="ARBA" id="ARBA00022490"/>
    </source>
</evidence>
<comment type="subunit">
    <text evidence="11">Homodimer.</text>
</comment>
<dbReference type="InterPro" id="IPR005764">
    <property type="entry name" value="Ade_phspho_trans"/>
</dbReference>
<feature type="domain" description="Phosphoribosyltransferase" evidence="12">
    <location>
        <begin position="47"/>
        <end position="157"/>
    </location>
</feature>
<dbReference type="Proteomes" id="UP000078070">
    <property type="component" value="Chromosome"/>
</dbReference>
<evidence type="ECO:0000256" key="11">
    <source>
        <dbReference type="HAMAP-Rule" id="MF_00004"/>
    </source>
</evidence>
<evidence type="ECO:0000313" key="13">
    <source>
        <dbReference type="EMBL" id="ANG63321.1"/>
    </source>
</evidence>
<dbReference type="GO" id="GO:0006168">
    <property type="term" value="P:adenine salvage"/>
    <property type="evidence" value="ECO:0007669"/>
    <property type="project" value="InterPro"/>
</dbReference>
<keyword evidence="10 11" id="KW-0660">Purine salvage</keyword>
<dbReference type="STRING" id="1821621.A8C75_13135"/>
<dbReference type="InterPro" id="IPR029057">
    <property type="entry name" value="PRTase-like"/>
</dbReference>
<evidence type="ECO:0000256" key="9">
    <source>
        <dbReference type="ARBA" id="ARBA00022679"/>
    </source>
</evidence>
<evidence type="ECO:0000256" key="6">
    <source>
        <dbReference type="ARBA" id="ARBA00011893"/>
    </source>
</evidence>
<dbReference type="Pfam" id="PF00156">
    <property type="entry name" value="Pribosyltran"/>
    <property type="match status" value="1"/>
</dbReference>
<comment type="similarity">
    <text evidence="5 11">Belongs to the purine/pyrimidine phosphoribosyltransferase family.</text>
</comment>
<comment type="subcellular location">
    <subcellularLocation>
        <location evidence="3 11">Cytoplasm</location>
    </subcellularLocation>
</comment>
<dbReference type="GO" id="GO:0006166">
    <property type="term" value="P:purine ribonucleoside salvage"/>
    <property type="evidence" value="ECO:0007669"/>
    <property type="project" value="UniProtKB-UniRule"/>
</dbReference>
<comment type="pathway">
    <text evidence="4 11">Purine metabolism; AMP biosynthesis via salvage pathway; AMP from adenine: step 1/1.</text>
</comment>
<evidence type="ECO:0000256" key="10">
    <source>
        <dbReference type="ARBA" id="ARBA00022726"/>
    </source>
</evidence>
<keyword evidence="14" id="KW-1185">Reference proteome</keyword>
<dbReference type="EC" id="2.4.2.7" evidence="6 11"/>
<dbReference type="PANTHER" id="PTHR32315">
    <property type="entry name" value="ADENINE PHOSPHORIBOSYLTRANSFERASE"/>
    <property type="match status" value="1"/>
</dbReference>
<dbReference type="GO" id="GO:0044209">
    <property type="term" value="P:AMP salvage"/>
    <property type="evidence" value="ECO:0007669"/>
    <property type="project" value="UniProtKB-UniRule"/>
</dbReference>
<comment type="function">
    <text evidence="2 11">Catalyzes a salvage reaction resulting in the formation of AMP, that is energically less costly than de novo synthesis.</text>
</comment>
<keyword evidence="8 11" id="KW-0328">Glycosyltransferase</keyword>
<proteinExistence type="inferred from homology"/>
<protein>
    <recommendedName>
        <fullName evidence="6 11">Adenine phosphoribosyltransferase</fullName>
        <shortName evidence="11">APRT</shortName>
        <ecNumber evidence="6 11">2.4.2.7</ecNumber>
    </recommendedName>
</protein>
<evidence type="ECO:0000313" key="14">
    <source>
        <dbReference type="Proteomes" id="UP000078070"/>
    </source>
</evidence>
<gene>
    <name evidence="11" type="primary">apt</name>
    <name evidence="13" type="ORF">A8C75_13135</name>
</gene>
<dbReference type="UniPathway" id="UPA00588">
    <property type="reaction ID" value="UER00646"/>
</dbReference>
<evidence type="ECO:0000256" key="1">
    <source>
        <dbReference type="ARBA" id="ARBA00000868"/>
    </source>
</evidence>
<keyword evidence="9 11" id="KW-0808">Transferase</keyword>
<dbReference type="Gene3D" id="3.40.50.2020">
    <property type="match status" value="1"/>
</dbReference>
<dbReference type="NCBIfam" id="NF002634">
    <property type="entry name" value="PRK02304.1-3"/>
    <property type="match status" value="1"/>
</dbReference>
<dbReference type="FunFam" id="3.40.50.2020:FF:000021">
    <property type="entry name" value="Adenine phosphoribosyltransferase"/>
    <property type="match status" value="1"/>
</dbReference>
<dbReference type="GO" id="GO:0016208">
    <property type="term" value="F:AMP binding"/>
    <property type="evidence" value="ECO:0007669"/>
    <property type="project" value="TreeGrafter"/>
</dbReference>
<accession>A0A1A9F095</accession>
<dbReference type="RefSeq" id="WP_067383099.1">
    <property type="nucleotide sequence ID" value="NZ_CP015839.1"/>
</dbReference>
<sequence length="180" mass="19686">MPYDECYVKSVIRTVADWPEKGVMFRDITPIFKDPKALRMVTDDFIQRYIGTDITHIASIDARGFLISSIMAYHLNLPLVLVRKKGKLPGKTIQADYALEYGTATVEMQIDAVGPGDRVLIFDDLIATGGTILAASTLIKELGASVYEAAALIDLPDLEGSTRIQDAGIPVHTLLAYEGL</sequence>
<dbReference type="CDD" id="cd06223">
    <property type="entry name" value="PRTases_typeI"/>
    <property type="match status" value="1"/>
</dbReference>
<dbReference type="AlphaFoldDB" id="A0A1A9F095"/>
<evidence type="ECO:0000256" key="3">
    <source>
        <dbReference type="ARBA" id="ARBA00004496"/>
    </source>
</evidence>
<dbReference type="PANTHER" id="PTHR32315:SF3">
    <property type="entry name" value="ADENINE PHOSPHORIBOSYLTRANSFERASE"/>
    <property type="match status" value="1"/>
</dbReference>
<evidence type="ECO:0000256" key="5">
    <source>
        <dbReference type="ARBA" id="ARBA00008391"/>
    </source>
</evidence>
<organism evidence="13 14">
    <name type="scientific">Marinobacterium aestuarii</name>
    <dbReference type="NCBI Taxonomy" id="1821621"/>
    <lineage>
        <taxon>Bacteria</taxon>
        <taxon>Pseudomonadati</taxon>
        <taxon>Pseudomonadota</taxon>
        <taxon>Gammaproteobacteria</taxon>
        <taxon>Oceanospirillales</taxon>
        <taxon>Oceanospirillaceae</taxon>
        <taxon>Marinobacterium</taxon>
    </lineage>
</organism>
<evidence type="ECO:0000256" key="8">
    <source>
        <dbReference type="ARBA" id="ARBA00022676"/>
    </source>
</evidence>
<reference evidence="13 14" key="2">
    <citation type="journal article" date="2018" name="Int. J. Syst. Evol. Microbiol.">
        <title>Marinobacterium aestuarii sp. nov., a benzene-degrading marine bacterium isolated from estuary sediment.</title>
        <authorList>
            <person name="Bae S.S."/>
            <person name="Jung J."/>
            <person name="Chung D."/>
            <person name="Baek K."/>
        </authorList>
    </citation>
    <scope>NUCLEOTIDE SEQUENCE [LARGE SCALE GENOMIC DNA]</scope>
    <source>
        <strain evidence="13 14">ST58-10</strain>
    </source>
</reference>
<dbReference type="GO" id="GO:0002055">
    <property type="term" value="F:adenine binding"/>
    <property type="evidence" value="ECO:0007669"/>
    <property type="project" value="TreeGrafter"/>
</dbReference>
<dbReference type="EMBL" id="CP015839">
    <property type="protein sequence ID" value="ANG63321.1"/>
    <property type="molecule type" value="Genomic_DNA"/>
</dbReference>